<dbReference type="InterPro" id="IPR001258">
    <property type="entry name" value="NHL_repeat"/>
</dbReference>
<dbReference type="InterPro" id="IPR011990">
    <property type="entry name" value="TPR-like_helical_dom_sf"/>
</dbReference>
<evidence type="ECO:0000256" key="2">
    <source>
        <dbReference type="PROSITE-ProRule" id="PRU00504"/>
    </source>
</evidence>
<evidence type="ECO:0000313" key="5">
    <source>
        <dbReference type="Proteomes" id="UP000702544"/>
    </source>
</evidence>
<dbReference type="Proteomes" id="UP000702544">
    <property type="component" value="Unassembled WGS sequence"/>
</dbReference>
<protein>
    <recommendedName>
        <fullName evidence="6">NHL repeat-containing protein</fullName>
    </recommendedName>
</protein>
<name>A0AAE4ZAP3_9BACT</name>
<evidence type="ECO:0000256" key="3">
    <source>
        <dbReference type="SAM" id="SignalP"/>
    </source>
</evidence>
<dbReference type="InterPro" id="IPR050952">
    <property type="entry name" value="TRIM-NHL_E3_ligases"/>
</dbReference>
<dbReference type="CDD" id="cd05819">
    <property type="entry name" value="NHL"/>
    <property type="match status" value="2"/>
</dbReference>
<dbReference type="Gene3D" id="1.25.40.10">
    <property type="entry name" value="Tetratricopeptide repeat domain"/>
    <property type="match status" value="1"/>
</dbReference>
<evidence type="ECO:0000313" key="4">
    <source>
        <dbReference type="EMBL" id="NIR74636.1"/>
    </source>
</evidence>
<feature type="repeat" description="NHL" evidence="2">
    <location>
        <begin position="459"/>
        <end position="489"/>
    </location>
</feature>
<dbReference type="InterPro" id="IPR011042">
    <property type="entry name" value="6-blade_b-propeller_TolB-like"/>
</dbReference>
<dbReference type="PANTHER" id="PTHR24104:SF25">
    <property type="entry name" value="PROTEIN LIN-41"/>
    <property type="match status" value="1"/>
</dbReference>
<keyword evidence="1" id="KW-0677">Repeat</keyword>
<dbReference type="Pfam" id="PF01436">
    <property type="entry name" value="NHL"/>
    <property type="match status" value="1"/>
</dbReference>
<dbReference type="Gene3D" id="2.120.10.30">
    <property type="entry name" value="TolB, C-terminal domain"/>
    <property type="match status" value="2"/>
</dbReference>
<evidence type="ECO:0008006" key="6">
    <source>
        <dbReference type="Google" id="ProtNLM"/>
    </source>
</evidence>
<reference evidence="4 5" key="1">
    <citation type="submission" date="2020-01" db="EMBL/GenBank/DDBJ databases">
        <title>Genomes assembled from Gulf of Kutch pelagic sediment metagenomes.</title>
        <authorList>
            <person name="Chandrashekar M."/>
            <person name="Mahajan M.S."/>
            <person name="Dave K.J."/>
            <person name="Vatsa P."/>
            <person name="Nathani N.M."/>
        </authorList>
    </citation>
    <scope>NUCLEOTIDE SEQUENCE [LARGE SCALE GENOMIC DNA]</scope>
    <source>
        <strain evidence="4">KS3-K002</strain>
    </source>
</reference>
<dbReference type="SUPFAM" id="SSF48452">
    <property type="entry name" value="TPR-like"/>
    <property type="match status" value="1"/>
</dbReference>
<sequence>MQLTWPVNRTAHRLGLAALLIAVASAPAPLLGQAVPKAGYEAKGSFQLPGKNQPGSPDRPVALARGANATIHVVDEDGLVFVFDSVGVYRRSYGQDALDDPVAVDVTAENIAYVLDKGRKSVFVFGPGGQVLRRLAEGGGDAGQLSDPIDMAMGPSGFLYVLDSGRGAIQIFGLDGLFVRQIELGNAIREPRSLAVGNDGTIYIADDNTSGGIYALPPFTQLPWTGPLPPGVAAPVNLRGAQLGEPVAMAVNDLGTVIVVDRNTGRLWRANKTGGAPPGANDMLYGGAGTGRGSFREAEDVTFAGNQNALILDGELRKVERIRLATEEGLRRRPDFAFPIRVSRVARGLPRPLLDMVYGGASEMPSLLLDIEGKAVRLMGTQVEMHETVYGDSVPVYLPDPTVRQQQFSREIDRVAGATTKDGQLLVLDHGRDRFAVFPLEGGELEGAYGDNYRDNRRLDDPSGIAVLGDGRIVIADTGNDRIKIFSGDLASLVGEYPFVRPAGVAVTPSGEIWAWNEDGSRVARLVVSEGTFQPLAPELLPGPIAALTFDQAGNLFLLDRNTHRVTIVDDARSKIWIRLGAEGAFDRPERIVVDREGNIYIADAGAKRTHVYRWDIAFPPLRGFDLTYQGDAAVLTWQPGPPGFVRGYEVQGAQQIDGPYRRLGRTESPPLRIDSGSPQLARPPRYVRVAPIYVTGVSGRATRPLPFAYFAARAAYQRQDYREALQIADEALDLMARGVMDASDDSKGRVLYMAFSSAYALGEFSRAVEYAQELSTIRQPRERLIPFLFQLAEIYLRSGDASQASQHILTLVGQGPRPEHYRDPAVINQSFLIYRRMRQSGHVADALEFMRLYAQSIPTTLQDLRDQYTDSIIVFSTRDKLGPGFQYWANADYGAVVTFFENLLTEGGLTIEQSVIARQMLAAAYYAFGRRAEAEDTYREIFNLRPQFDLDREIPRIRTLYGLTIYNPETRRFFGALKPRS</sequence>
<dbReference type="PANTHER" id="PTHR24104">
    <property type="entry name" value="E3 UBIQUITIN-PROTEIN LIGASE NHLRC1-RELATED"/>
    <property type="match status" value="1"/>
</dbReference>
<feature type="chain" id="PRO_5042294916" description="NHL repeat-containing protein" evidence="3">
    <location>
        <begin position="29"/>
        <end position="982"/>
    </location>
</feature>
<feature type="repeat" description="NHL" evidence="2">
    <location>
        <begin position="132"/>
        <end position="175"/>
    </location>
</feature>
<dbReference type="EMBL" id="JAACAK010000046">
    <property type="protein sequence ID" value="NIR74636.1"/>
    <property type="molecule type" value="Genomic_DNA"/>
</dbReference>
<accession>A0AAE4ZAP3</accession>
<proteinExistence type="predicted"/>
<dbReference type="GO" id="GO:0008270">
    <property type="term" value="F:zinc ion binding"/>
    <property type="evidence" value="ECO:0007669"/>
    <property type="project" value="UniProtKB-KW"/>
</dbReference>
<organism evidence="4 5">
    <name type="scientific">Candidatus Kutchimonas denitrificans</name>
    <dbReference type="NCBI Taxonomy" id="3056748"/>
    <lineage>
        <taxon>Bacteria</taxon>
        <taxon>Pseudomonadati</taxon>
        <taxon>Gemmatimonadota</taxon>
        <taxon>Gemmatimonadia</taxon>
        <taxon>Candidatus Palauibacterales</taxon>
        <taxon>Candidatus Palauibacteraceae</taxon>
        <taxon>Candidatus Kutchimonas</taxon>
    </lineage>
</organism>
<dbReference type="PROSITE" id="PS51125">
    <property type="entry name" value="NHL"/>
    <property type="match status" value="2"/>
</dbReference>
<dbReference type="SUPFAM" id="SSF101898">
    <property type="entry name" value="NHL repeat"/>
    <property type="match status" value="2"/>
</dbReference>
<evidence type="ECO:0000256" key="1">
    <source>
        <dbReference type="ARBA" id="ARBA00022737"/>
    </source>
</evidence>
<gene>
    <name evidence="4" type="ORF">GWO12_05930</name>
</gene>
<feature type="signal peptide" evidence="3">
    <location>
        <begin position="1"/>
        <end position="28"/>
    </location>
</feature>
<dbReference type="AlphaFoldDB" id="A0AAE4ZAP3"/>
<comment type="caution">
    <text evidence="4">The sequence shown here is derived from an EMBL/GenBank/DDBJ whole genome shotgun (WGS) entry which is preliminary data.</text>
</comment>
<keyword evidence="3" id="KW-0732">Signal</keyword>